<evidence type="ECO:0000313" key="3">
    <source>
        <dbReference type="Proteomes" id="UP000677228"/>
    </source>
</evidence>
<gene>
    <name evidence="1" type="ORF">OVA965_LOCUS30082</name>
    <name evidence="2" type="ORF">TMI583_LOCUS30880</name>
</gene>
<dbReference type="Proteomes" id="UP000682733">
    <property type="component" value="Unassembled WGS sequence"/>
</dbReference>
<dbReference type="Proteomes" id="UP000677228">
    <property type="component" value="Unassembled WGS sequence"/>
</dbReference>
<proteinExistence type="predicted"/>
<protein>
    <submittedName>
        <fullName evidence="1">Uncharacterized protein</fullName>
    </submittedName>
</protein>
<dbReference type="EMBL" id="CAJNOK010021639">
    <property type="protein sequence ID" value="CAF1335308.1"/>
    <property type="molecule type" value="Genomic_DNA"/>
</dbReference>
<accession>A0A8S2F5V4</accession>
<name>A0A8S2F5V4_9BILA</name>
<dbReference type="AlphaFoldDB" id="A0A8S2F5V4"/>
<sequence>MGGLGSRFQTEGYRFPKLKLEPEDKLFIALSQGIEDEFHVGAQIKKEYPQLDLHVVILKFQTRGAAETLFVILQSVSFNHIRTLGVPNFYLDGFSGFITKNDLLGL</sequence>
<dbReference type="EMBL" id="CAJOBA010043266">
    <property type="protein sequence ID" value="CAF4146676.1"/>
    <property type="molecule type" value="Genomic_DNA"/>
</dbReference>
<comment type="caution">
    <text evidence="1">The sequence shown here is derived from an EMBL/GenBank/DDBJ whole genome shotgun (WGS) entry which is preliminary data.</text>
</comment>
<evidence type="ECO:0000313" key="2">
    <source>
        <dbReference type="EMBL" id="CAF4146676.1"/>
    </source>
</evidence>
<reference evidence="1" key="1">
    <citation type="submission" date="2021-02" db="EMBL/GenBank/DDBJ databases">
        <authorList>
            <person name="Nowell W R."/>
        </authorList>
    </citation>
    <scope>NUCLEOTIDE SEQUENCE</scope>
</reference>
<organism evidence="1 3">
    <name type="scientific">Didymodactylos carnosus</name>
    <dbReference type="NCBI Taxonomy" id="1234261"/>
    <lineage>
        <taxon>Eukaryota</taxon>
        <taxon>Metazoa</taxon>
        <taxon>Spiralia</taxon>
        <taxon>Gnathifera</taxon>
        <taxon>Rotifera</taxon>
        <taxon>Eurotatoria</taxon>
        <taxon>Bdelloidea</taxon>
        <taxon>Philodinida</taxon>
        <taxon>Philodinidae</taxon>
        <taxon>Didymodactylos</taxon>
    </lineage>
</organism>
<evidence type="ECO:0000313" key="1">
    <source>
        <dbReference type="EMBL" id="CAF1335308.1"/>
    </source>
</evidence>